<reference evidence="1 2" key="1">
    <citation type="submission" date="2016-10" db="EMBL/GenBank/DDBJ databases">
        <title>Genome sequence of Planktotalea frisia SH6-1.</title>
        <authorList>
            <person name="Poehlein A."/>
            <person name="Bakenhus I."/>
            <person name="Voget S."/>
            <person name="Brinkhoff T."/>
            <person name="Simon M."/>
        </authorList>
    </citation>
    <scope>NUCLEOTIDE SEQUENCE [LARGE SCALE GENOMIC DNA]</scope>
    <source>
        <strain evidence="1 2">SH6-1</strain>
    </source>
</reference>
<dbReference type="RefSeq" id="WP_072631290.1">
    <property type="nucleotide sequence ID" value="NZ_MLCB01000159.1"/>
</dbReference>
<dbReference type="EMBL" id="MLCB01000159">
    <property type="protein sequence ID" value="OJI92994.1"/>
    <property type="molecule type" value="Genomic_DNA"/>
</dbReference>
<accession>A0A1L9NV11</accession>
<dbReference type="STRING" id="696762.PFRI_27690"/>
<protein>
    <recommendedName>
        <fullName evidence="3">N-(5'-phosphoribosyl)anthranilate isomerase</fullName>
    </recommendedName>
</protein>
<dbReference type="Proteomes" id="UP000184514">
    <property type="component" value="Unassembled WGS sequence"/>
</dbReference>
<dbReference type="OrthoDB" id="7867818at2"/>
<gene>
    <name evidence="1" type="ORF">PFRI_27690</name>
</gene>
<dbReference type="AlphaFoldDB" id="A0A1L9NV11"/>
<sequence>MDGSTLSHKPKDWLKAVFAAKSVQNGSVIRRKTLWVDQEIGRARFENEVRRCGFRLLETRNHLIVICNSEPVHLVI</sequence>
<organism evidence="1 2">
    <name type="scientific">Planktotalea frisia</name>
    <dbReference type="NCBI Taxonomy" id="696762"/>
    <lineage>
        <taxon>Bacteria</taxon>
        <taxon>Pseudomonadati</taxon>
        <taxon>Pseudomonadota</taxon>
        <taxon>Alphaproteobacteria</taxon>
        <taxon>Rhodobacterales</taxon>
        <taxon>Paracoccaceae</taxon>
        <taxon>Planktotalea</taxon>
    </lineage>
</organism>
<evidence type="ECO:0000313" key="2">
    <source>
        <dbReference type="Proteomes" id="UP000184514"/>
    </source>
</evidence>
<proteinExistence type="predicted"/>
<evidence type="ECO:0008006" key="3">
    <source>
        <dbReference type="Google" id="ProtNLM"/>
    </source>
</evidence>
<keyword evidence="2" id="KW-1185">Reference proteome</keyword>
<evidence type="ECO:0000313" key="1">
    <source>
        <dbReference type="EMBL" id="OJI92994.1"/>
    </source>
</evidence>
<name>A0A1L9NV11_9RHOB</name>
<comment type="caution">
    <text evidence="1">The sequence shown here is derived from an EMBL/GenBank/DDBJ whole genome shotgun (WGS) entry which is preliminary data.</text>
</comment>